<evidence type="ECO:0000256" key="3">
    <source>
        <dbReference type="SAM" id="SignalP"/>
    </source>
</evidence>
<accession>A0AAF3E9I3</accession>
<keyword evidence="4" id="KW-1185">Reference proteome</keyword>
<feature type="transmembrane region" description="Helical" evidence="2">
    <location>
        <begin position="209"/>
        <end position="231"/>
    </location>
</feature>
<reference evidence="5" key="1">
    <citation type="submission" date="2024-02" db="UniProtKB">
        <authorList>
            <consortium name="WormBaseParasite"/>
        </authorList>
    </citation>
    <scope>IDENTIFICATION</scope>
</reference>
<evidence type="ECO:0000313" key="4">
    <source>
        <dbReference type="Proteomes" id="UP000887575"/>
    </source>
</evidence>
<keyword evidence="2" id="KW-1133">Transmembrane helix</keyword>
<keyword evidence="3" id="KW-0732">Signal</keyword>
<organism evidence="4 5">
    <name type="scientific">Mesorhabditis belari</name>
    <dbReference type="NCBI Taxonomy" id="2138241"/>
    <lineage>
        <taxon>Eukaryota</taxon>
        <taxon>Metazoa</taxon>
        <taxon>Ecdysozoa</taxon>
        <taxon>Nematoda</taxon>
        <taxon>Chromadorea</taxon>
        <taxon>Rhabditida</taxon>
        <taxon>Rhabditina</taxon>
        <taxon>Rhabditomorpha</taxon>
        <taxon>Rhabditoidea</taxon>
        <taxon>Rhabditidae</taxon>
        <taxon>Mesorhabditinae</taxon>
        <taxon>Mesorhabditis</taxon>
    </lineage>
</organism>
<name>A0AAF3E9I3_9BILA</name>
<dbReference type="WBParaSite" id="MBELARI_LOCUS10568">
    <property type="protein sequence ID" value="MBELARI_LOCUS10568"/>
    <property type="gene ID" value="MBELARI_LOCUS10568"/>
</dbReference>
<feature type="compositionally biased region" description="Polar residues" evidence="1">
    <location>
        <begin position="283"/>
        <end position="304"/>
    </location>
</feature>
<keyword evidence="2" id="KW-0472">Membrane</keyword>
<dbReference type="Proteomes" id="UP000887575">
    <property type="component" value="Unassembled WGS sequence"/>
</dbReference>
<feature type="compositionally biased region" description="Low complexity" evidence="1">
    <location>
        <begin position="337"/>
        <end position="350"/>
    </location>
</feature>
<sequence>MRCLLLAVIAIVLGLSKAQETVIFDLTLSIDDDECAVDLSQKSTPSVILSQGTSTDKTLKTEDFDVEVDAKKIKFIAQKEIRFDATPVNFEASWKIDNTTKECEATSILIFQSDSSFNVSFSTNIAPMGSTTPTTTTTPTTATTTNALSTSIIITTPGTTTPTTTATTTPTTTISSTPATLKNPLAVRYAFFPKAPDAKKDEKKCDSHAGAVAFAVIEALIIVGLVAFLVFKFCIQPRRNFGGSYPSSAYYDNTTGRGDNIDSYRRPRTQDIGMESYSYAINNGNSNPVSRPVNTPATTTTSPENRVALPVMTMSSNNPPPLSSTTPALVPIDISSPNNRPNQNQNQNQNHLDLSLAWNDPFQ</sequence>
<evidence type="ECO:0000313" key="5">
    <source>
        <dbReference type="WBParaSite" id="MBELARI_LOCUS10568"/>
    </source>
</evidence>
<feature type="chain" id="PRO_5042191726" evidence="3">
    <location>
        <begin position="19"/>
        <end position="363"/>
    </location>
</feature>
<feature type="region of interest" description="Disordered" evidence="1">
    <location>
        <begin position="283"/>
        <end position="363"/>
    </location>
</feature>
<evidence type="ECO:0000256" key="1">
    <source>
        <dbReference type="SAM" id="MobiDB-lite"/>
    </source>
</evidence>
<keyword evidence="2" id="KW-0812">Transmembrane</keyword>
<proteinExistence type="predicted"/>
<dbReference type="AlphaFoldDB" id="A0AAF3E9I3"/>
<protein>
    <submittedName>
        <fullName evidence="5">Mid2 domain-containing protein</fullName>
    </submittedName>
</protein>
<evidence type="ECO:0000256" key="2">
    <source>
        <dbReference type="SAM" id="Phobius"/>
    </source>
</evidence>
<feature type="signal peptide" evidence="3">
    <location>
        <begin position="1"/>
        <end position="18"/>
    </location>
</feature>